<gene>
    <name evidence="1" type="ORF">BRAA08T34683Z</name>
</gene>
<organism evidence="1">
    <name type="scientific">Brassica campestris</name>
    <name type="common">Field mustard</name>
    <dbReference type="NCBI Taxonomy" id="3711"/>
    <lineage>
        <taxon>Eukaryota</taxon>
        <taxon>Viridiplantae</taxon>
        <taxon>Streptophyta</taxon>
        <taxon>Embryophyta</taxon>
        <taxon>Tracheophyta</taxon>
        <taxon>Spermatophyta</taxon>
        <taxon>Magnoliopsida</taxon>
        <taxon>eudicotyledons</taxon>
        <taxon>Gunneridae</taxon>
        <taxon>Pentapetalae</taxon>
        <taxon>rosids</taxon>
        <taxon>malvids</taxon>
        <taxon>Brassicales</taxon>
        <taxon>Brassicaceae</taxon>
        <taxon>Brassiceae</taxon>
        <taxon>Brassica</taxon>
    </lineage>
</organism>
<accession>A0A3P6BKU2</accession>
<dbReference type="AlphaFoldDB" id="A0A3P6BKU2"/>
<proteinExistence type="predicted"/>
<reference evidence="1" key="1">
    <citation type="submission" date="2018-11" db="EMBL/GenBank/DDBJ databases">
        <authorList>
            <consortium name="Genoscope - CEA"/>
            <person name="William W."/>
        </authorList>
    </citation>
    <scope>NUCLEOTIDE SEQUENCE</scope>
</reference>
<sequence length="61" mass="7193">MSAVRKTTLEEWKMVMLCMNQITLILATSGMDQRSWTRTFLLMMDSVTRLQWDSTAHRIRA</sequence>
<evidence type="ECO:0000313" key="1">
    <source>
        <dbReference type="EMBL" id="VDD06697.1"/>
    </source>
</evidence>
<dbReference type="EMBL" id="LR031575">
    <property type="protein sequence ID" value="VDD06697.1"/>
    <property type="molecule type" value="Genomic_DNA"/>
</dbReference>
<protein>
    <submittedName>
        <fullName evidence="1">Uncharacterized protein</fullName>
    </submittedName>
</protein>
<name>A0A3P6BKU2_BRACM</name>